<feature type="domain" description="TonB-dependent receptor plug" evidence="13">
    <location>
        <begin position="52"/>
        <end position="158"/>
    </location>
</feature>
<keyword evidence="14" id="KW-0675">Receptor</keyword>
<dbReference type="PROSITE" id="PS52016">
    <property type="entry name" value="TONB_DEPENDENT_REC_3"/>
    <property type="match status" value="1"/>
</dbReference>
<keyword evidence="4" id="KW-0410">Iron transport</keyword>
<dbReference type="InterPro" id="IPR012910">
    <property type="entry name" value="Plug_dom"/>
</dbReference>
<reference evidence="14 15" key="1">
    <citation type="submission" date="2020-07" db="EMBL/GenBank/DDBJ databases">
        <authorList>
            <person name="Feng X."/>
        </authorList>
    </citation>
    <scope>NUCLEOTIDE SEQUENCE [LARGE SCALE GENOMIC DNA]</scope>
    <source>
        <strain evidence="14 15">JCM14086</strain>
    </source>
</reference>
<dbReference type="InterPro" id="IPR036942">
    <property type="entry name" value="Beta-barrel_TonB_sf"/>
</dbReference>
<organism evidence="14 15">
    <name type="scientific">Puniceicoccus vermicola</name>
    <dbReference type="NCBI Taxonomy" id="388746"/>
    <lineage>
        <taxon>Bacteria</taxon>
        <taxon>Pseudomonadati</taxon>
        <taxon>Verrucomicrobiota</taxon>
        <taxon>Opitutia</taxon>
        <taxon>Puniceicoccales</taxon>
        <taxon>Puniceicoccaceae</taxon>
        <taxon>Puniceicoccus</taxon>
    </lineage>
</organism>
<evidence type="ECO:0000256" key="11">
    <source>
        <dbReference type="PROSITE-ProRule" id="PRU01360"/>
    </source>
</evidence>
<keyword evidence="8" id="KW-0798">TonB box</keyword>
<keyword evidence="3 11" id="KW-1134">Transmembrane beta strand</keyword>
<keyword evidence="7" id="KW-0406">Ion transport</keyword>
<proteinExistence type="inferred from homology"/>
<sequence length="717" mass="80368">MTRKSLLLFSGVFGLACSPLLDAEDKSDAPQSDSRQEFESYTVAASSIQVSPQETDSSISVFTGQELLDPNSSHLEDLVLDTPNLTFAGGTSRARFFQIRGIGEYDNYEEPVTPSVGLVIDGIDFSGFGNIVSLFDVERVEVLRGPQSGLYGTQALAGLIYIESTNPTDYWTGQVEGTVAEYDTYRGGVAVGGPLDFLSDNLTMRLSVYQNNTDGGTYNEFLGRHAGSDQDEFTSRLKVQWEPSDNFRLKVTGLYSDFQNGYDNFTLTANEGSHTVYSDMPGEDNQRSSAIAVEAGIGPLESEWVSRTTFQKTKTKYSFDADWINTSDDPRNLQFWQEIWGEPGPQSWSEDYNRETRRVRQEFLYRFNEGPETTRYTVGVGGTYIDQDSEAFENYPTDAFGPYSNTAENTYDEGQLYTFGEILYPLGDKHQVGGTLRLEGRNLELKDSGSPQFVGSADDQEFLWGGDISYNYLMTEAQAFYIKLARGYKGGGINADRNANQLYYDPEALYEVEGGWNFARPDGRLESRVSVFAFTRDDPQVRRWEIDPGFNYVLTQTNAESSYGYGLEGSASWMALDWLEVGGSLGLLQSKIEADNIPTLADGRDQAMAPGYTFSAYGEVRPIPEAFLRLKVRGQDSVYYDSFYNGKSDAYQLFDLWAGYMIGGFEINFWITNLFDTDYGTRSVYFGDYNDPAFVPDLHFESLGDPRQIGVTVRYFF</sequence>
<gene>
    <name evidence="14" type="ORF">H5P30_04475</name>
</gene>
<dbReference type="PANTHER" id="PTHR32552">
    <property type="entry name" value="FERRICHROME IRON RECEPTOR-RELATED"/>
    <property type="match status" value="1"/>
</dbReference>
<name>A0A7X1AW02_9BACT</name>
<dbReference type="PANTHER" id="PTHR32552:SF81">
    <property type="entry name" value="TONB-DEPENDENT OUTER MEMBRANE RECEPTOR"/>
    <property type="match status" value="1"/>
</dbReference>
<dbReference type="Pfam" id="PF07715">
    <property type="entry name" value="Plug"/>
    <property type="match status" value="1"/>
</dbReference>
<keyword evidence="2 11" id="KW-0813">Transport</keyword>
<keyword evidence="6" id="KW-0408">Iron</keyword>
<evidence type="ECO:0000256" key="12">
    <source>
        <dbReference type="SAM" id="SignalP"/>
    </source>
</evidence>
<dbReference type="PROSITE" id="PS51257">
    <property type="entry name" value="PROKAR_LIPOPROTEIN"/>
    <property type="match status" value="1"/>
</dbReference>
<keyword evidence="15" id="KW-1185">Reference proteome</keyword>
<dbReference type="GO" id="GO:0009279">
    <property type="term" value="C:cell outer membrane"/>
    <property type="evidence" value="ECO:0007669"/>
    <property type="project" value="UniProtKB-SubCell"/>
</dbReference>
<dbReference type="Proteomes" id="UP000525652">
    <property type="component" value="Unassembled WGS sequence"/>
</dbReference>
<dbReference type="GO" id="GO:0006826">
    <property type="term" value="P:iron ion transport"/>
    <property type="evidence" value="ECO:0007669"/>
    <property type="project" value="UniProtKB-KW"/>
</dbReference>
<evidence type="ECO:0000256" key="8">
    <source>
        <dbReference type="ARBA" id="ARBA00023077"/>
    </source>
</evidence>
<comment type="caution">
    <text evidence="14">The sequence shown here is derived from an EMBL/GenBank/DDBJ whole genome shotgun (WGS) entry which is preliminary data.</text>
</comment>
<dbReference type="SUPFAM" id="SSF56935">
    <property type="entry name" value="Porins"/>
    <property type="match status" value="1"/>
</dbReference>
<evidence type="ECO:0000259" key="13">
    <source>
        <dbReference type="Pfam" id="PF07715"/>
    </source>
</evidence>
<evidence type="ECO:0000256" key="4">
    <source>
        <dbReference type="ARBA" id="ARBA00022496"/>
    </source>
</evidence>
<evidence type="ECO:0000256" key="9">
    <source>
        <dbReference type="ARBA" id="ARBA00023136"/>
    </source>
</evidence>
<dbReference type="InterPro" id="IPR039426">
    <property type="entry name" value="TonB-dep_rcpt-like"/>
</dbReference>
<dbReference type="RefSeq" id="WP_185691759.1">
    <property type="nucleotide sequence ID" value="NZ_JACHVA010000045.1"/>
</dbReference>
<comment type="subcellular location">
    <subcellularLocation>
        <location evidence="1 11">Cell outer membrane</location>
        <topology evidence="1 11">Multi-pass membrane protein</topology>
    </subcellularLocation>
</comment>
<keyword evidence="9 11" id="KW-0472">Membrane</keyword>
<evidence type="ECO:0000256" key="1">
    <source>
        <dbReference type="ARBA" id="ARBA00004571"/>
    </source>
</evidence>
<evidence type="ECO:0000313" key="15">
    <source>
        <dbReference type="Proteomes" id="UP000525652"/>
    </source>
</evidence>
<evidence type="ECO:0000256" key="7">
    <source>
        <dbReference type="ARBA" id="ARBA00023065"/>
    </source>
</evidence>
<dbReference type="AlphaFoldDB" id="A0A7X1AW02"/>
<keyword evidence="10 11" id="KW-0998">Cell outer membrane</keyword>
<protein>
    <submittedName>
        <fullName evidence="14">TonB-dependent receptor</fullName>
    </submittedName>
</protein>
<accession>A0A7X1AW02</accession>
<keyword evidence="12" id="KW-0732">Signal</keyword>
<evidence type="ECO:0000256" key="2">
    <source>
        <dbReference type="ARBA" id="ARBA00022448"/>
    </source>
</evidence>
<feature type="chain" id="PRO_5031307209" evidence="12">
    <location>
        <begin position="24"/>
        <end position="717"/>
    </location>
</feature>
<comment type="similarity">
    <text evidence="11">Belongs to the TonB-dependent receptor family.</text>
</comment>
<evidence type="ECO:0000256" key="3">
    <source>
        <dbReference type="ARBA" id="ARBA00022452"/>
    </source>
</evidence>
<evidence type="ECO:0000256" key="5">
    <source>
        <dbReference type="ARBA" id="ARBA00022692"/>
    </source>
</evidence>
<dbReference type="EMBL" id="JACHVA010000045">
    <property type="protein sequence ID" value="MBC2601031.1"/>
    <property type="molecule type" value="Genomic_DNA"/>
</dbReference>
<evidence type="ECO:0000256" key="6">
    <source>
        <dbReference type="ARBA" id="ARBA00023004"/>
    </source>
</evidence>
<dbReference type="Gene3D" id="2.40.170.20">
    <property type="entry name" value="TonB-dependent receptor, beta-barrel domain"/>
    <property type="match status" value="1"/>
</dbReference>
<keyword evidence="5 11" id="KW-0812">Transmembrane</keyword>
<evidence type="ECO:0000256" key="10">
    <source>
        <dbReference type="ARBA" id="ARBA00023237"/>
    </source>
</evidence>
<feature type="signal peptide" evidence="12">
    <location>
        <begin position="1"/>
        <end position="23"/>
    </location>
</feature>
<evidence type="ECO:0000313" key="14">
    <source>
        <dbReference type="EMBL" id="MBC2601031.1"/>
    </source>
</evidence>